<dbReference type="InterPro" id="IPR051008">
    <property type="entry name" value="Telomere_Capping_Maintenance"/>
</dbReference>
<evidence type="ECO:0000256" key="2">
    <source>
        <dbReference type="ARBA" id="ARBA00022692"/>
    </source>
</evidence>
<dbReference type="PANTHER" id="PTHR35518:SF2">
    <property type="entry name" value="MAINTENANCE OF TELOMERE CAPPING PROTEIN 6"/>
    <property type="match status" value="1"/>
</dbReference>
<dbReference type="GO" id="GO:0016020">
    <property type="term" value="C:membrane"/>
    <property type="evidence" value="ECO:0007669"/>
    <property type="project" value="UniProtKB-SubCell"/>
</dbReference>
<proteinExistence type="predicted"/>
<evidence type="ECO:0000313" key="8">
    <source>
        <dbReference type="EMBL" id="KAE9299609.1"/>
    </source>
</evidence>
<keyword evidence="2" id="KW-0812">Transmembrane</keyword>
<name>A0A6A4D0X2_9STRA</name>
<keyword evidence="5" id="KW-0732">Signal</keyword>
<evidence type="ECO:0000256" key="4">
    <source>
        <dbReference type="ARBA" id="ARBA00023136"/>
    </source>
</evidence>
<dbReference type="EMBL" id="QXFX01000983">
    <property type="protein sequence ID" value="KAE9099296.1"/>
    <property type="molecule type" value="Genomic_DNA"/>
</dbReference>
<dbReference type="Proteomes" id="UP000437068">
    <property type="component" value="Unassembled WGS sequence"/>
</dbReference>
<keyword evidence="3" id="KW-1133">Transmembrane helix</keyword>
<evidence type="ECO:0000313" key="7">
    <source>
        <dbReference type="EMBL" id="KAE9214466.1"/>
    </source>
</evidence>
<dbReference type="Proteomes" id="UP000440367">
    <property type="component" value="Unassembled WGS sequence"/>
</dbReference>
<organism evidence="8 9">
    <name type="scientific">Phytophthora fragariae</name>
    <dbReference type="NCBI Taxonomy" id="53985"/>
    <lineage>
        <taxon>Eukaryota</taxon>
        <taxon>Sar</taxon>
        <taxon>Stramenopiles</taxon>
        <taxon>Oomycota</taxon>
        <taxon>Peronosporomycetes</taxon>
        <taxon>Peronosporales</taxon>
        <taxon>Peronosporaceae</taxon>
        <taxon>Phytophthora</taxon>
    </lineage>
</organism>
<evidence type="ECO:0000256" key="5">
    <source>
        <dbReference type="SAM" id="SignalP"/>
    </source>
</evidence>
<evidence type="ECO:0000313" key="10">
    <source>
        <dbReference type="Proteomes" id="UP000440367"/>
    </source>
</evidence>
<gene>
    <name evidence="8" type="ORF">PF001_g15365</name>
    <name evidence="7" type="ORF">PF002_g17666</name>
    <name evidence="6" type="ORF">PF010_g15254</name>
</gene>
<feature type="chain" id="PRO_5036167300" evidence="5">
    <location>
        <begin position="18"/>
        <end position="206"/>
    </location>
</feature>
<comment type="caution">
    <text evidence="8">The sequence shown here is derived from an EMBL/GenBank/DDBJ whole genome shotgun (WGS) entry which is preliminary data.</text>
</comment>
<evidence type="ECO:0000313" key="6">
    <source>
        <dbReference type="EMBL" id="KAE9099296.1"/>
    </source>
</evidence>
<dbReference type="PANTHER" id="PTHR35518">
    <property type="entry name" value="MAINTENANCE OF TELOMOERE CAPPING"/>
    <property type="match status" value="1"/>
</dbReference>
<evidence type="ECO:0000256" key="3">
    <source>
        <dbReference type="ARBA" id="ARBA00022989"/>
    </source>
</evidence>
<dbReference type="Proteomes" id="UP000488956">
    <property type="component" value="Unassembled WGS sequence"/>
</dbReference>
<reference evidence="9 10" key="1">
    <citation type="submission" date="2018-08" db="EMBL/GenBank/DDBJ databases">
        <title>Genomic investigation of the strawberry pathogen Phytophthora fragariae indicates pathogenicity is determined by transcriptional variation in three key races.</title>
        <authorList>
            <person name="Adams T.M."/>
            <person name="Armitage A.D."/>
            <person name="Sobczyk M.K."/>
            <person name="Bates H.J."/>
            <person name="Dunwell J.M."/>
            <person name="Nellist C.F."/>
            <person name="Harrison R.J."/>
        </authorList>
    </citation>
    <scope>NUCLEOTIDE SEQUENCE [LARGE SCALE GENOMIC DNA]</scope>
    <source>
        <strain evidence="8 9">A4</strain>
        <strain evidence="7 10">BC-1</strain>
        <strain evidence="6 11">ONT-3</strain>
    </source>
</reference>
<feature type="signal peptide" evidence="5">
    <location>
        <begin position="1"/>
        <end position="17"/>
    </location>
</feature>
<evidence type="ECO:0000313" key="9">
    <source>
        <dbReference type="Proteomes" id="UP000437068"/>
    </source>
</evidence>
<dbReference type="AlphaFoldDB" id="A0A6A4D0X2"/>
<comment type="subcellular location">
    <subcellularLocation>
        <location evidence="1">Membrane</location>
    </subcellularLocation>
</comment>
<evidence type="ECO:0000313" key="11">
    <source>
        <dbReference type="Proteomes" id="UP000488956"/>
    </source>
</evidence>
<evidence type="ECO:0000256" key="1">
    <source>
        <dbReference type="ARBA" id="ARBA00004370"/>
    </source>
</evidence>
<protein>
    <submittedName>
        <fullName evidence="8">Uncharacterized protein</fullName>
    </submittedName>
</protein>
<accession>A0A6A4D0X2</accession>
<keyword evidence="4" id="KW-0472">Membrane</keyword>
<dbReference type="EMBL" id="QXGE01000995">
    <property type="protein sequence ID" value="KAE9299609.1"/>
    <property type="molecule type" value="Genomic_DNA"/>
</dbReference>
<dbReference type="EMBL" id="QXGD01001110">
    <property type="protein sequence ID" value="KAE9214466.1"/>
    <property type="molecule type" value="Genomic_DNA"/>
</dbReference>
<sequence>MHCVLAACGALVHIVSSLCTARAHRVITACAQHAFSAYLVSKVSVSKSTQDHDLFLAAASTISSASSSAGSSSSSADPASKTLSTANLTYTLVNFCDSDDVCSEVCEAGTALIKPWVARAITYQRTLSYVETLCYAELPATHNRVITRDRGYGNRDQLNAKLGASSSASYMRTSNWFLSLTDQLDLGMRFLELDVNYFASSLCSAH</sequence>